<evidence type="ECO:0000313" key="2">
    <source>
        <dbReference type="EMBL" id="KAJ7676125.1"/>
    </source>
</evidence>
<dbReference type="EMBL" id="JARKIE010000146">
    <property type="protein sequence ID" value="KAJ7676125.1"/>
    <property type="molecule type" value="Genomic_DNA"/>
</dbReference>
<feature type="non-terminal residue" evidence="2">
    <location>
        <position position="75"/>
    </location>
</feature>
<evidence type="ECO:0000256" key="1">
    <source>
        <dbReference type="SAM" id="Phobius"/>
    </source>
</evidence>
<feature type="transmembrane region" description="Helical" evidence="1">
    <location>
        <begin position="6"/>
        <end position="24"/>
    </location>
</feature>
<feature type="non-terminal residue" evidence="2">
    <location>
        <position position="1"/>
    </location>
</feature>
<protein>
    <submittedName>
        <fullName evidence="2">Uncharacterized protein</fullName>
    </submittedName>
</protein>
<organism evidence="2 3">
    <name type="scientific">Mycena rosella</name>
    <name type="common">Pink bonnet</name>
    <name type="synonym">Agaricus rosellus</name>
    <dbReference type="NCBI Taxonomy" id="1033263"/>
    <lineage>
        <taxon>Eukaryota</taxon>
        <taxon>Fungi</taxon>
        <taxon>Dikarya</taxon>
        <taxon>Basidiomycota</taxon>
        <taxon>Agaricomycotina</taxon>
        <taxon>Agaricomycetes</taxon>
        <taxon>Agaricomycetidae</taxon>
        <taxon>Agaricales</taxon>
        <taxon>Marasmiineae</taxon>
        <taxon>Mycenaceae</taxon>
        <taxon>Mycena</taxon>
    </lineage>
</organism>
<reference evidence="2" key="1">
    <citation type="submission" date="2023-03" db="EMBL/GenBank/DDBJ databases">
        <title>Massive genome expansion in bonnet fungi (Mycena s.s.) driven by repeated elements and novel gene families across ecological guilds.</title>
        <authorList>
            <consortium name="Lawrence Berkeley National Laboratory"/>
            <person name="Harder C.B."/>
            <person name="Miyauchi S."/>
            <person name="Viragh M."/>
            <person name="Kuo A."/>
            <person name="Thoen E."/>
            <person name="Andreopoulos B."/>
            <person name="Lu D."/>
            <person name="Skrede I."/>
            <person name="Drula E."/>
            <person name="Henrissat B."/>
            <person name="Morin E."/>
            <person name="Kohler A."/>
            <person name="Barry K."/>
            <person name="LaButti K."/>
            <person name="Morin E."/>
            <person name="Salamov A."/>
            <person name="Lipzen A."/>
            <person name="Mereny Z."/>
            <person name="Hegedus B."/>
            <person name="Baldrian P."/>
            <person name="Stursova M."/>
            <person name="Weitz H."/>
            <person name="Taylor A."/>
            <person name="Grigoriev I.V."/>
            <person name="Nagy L.G."/>
            <person name="Martin F."/>
            <person name="Kauserud H."/>
        </authorList>
    </citation>
    <scope>NUCLEOTIDE SEQUENCE</scope>
    <source>
        <strain evidence="2">CBHHK067</strain>
    </source>
</reference>
<name>A0AAD7G843_MYCRO</name>
<keyword evidence="3" id="KW-1185">Reference proteome</keyword>
<keyword evidence="1" id="KW-0812">Transmembrane</keyword>
<proteinExistence type="predicted"/>
<keyword evidence="1" id="KW-1133">Transmembrane helix</keyword>
<comment type="caution">
    <text evidence="2">The sequence shown here is derived from an EMBL/GenBank/DDBJ whole genome shotgun (WGS) entry which is preliminary data.</text>
</comment>
<evidence type="ECO:0000313" key="3">
    <source>
        <dbReference type="Proteomes" id="UP001221757"/>
    </source>
</evidence>
<keyword evidence="1" id="KW-0472">Membrane</keyword>
<accession>A0AAD7G843</accession>
<sequence>YVRWLYLAICVPHILYSAEVWLVLAHQREKGKDGCMIVKRLTLVQLQATRLIVGGIVSSPGDMLDVHADLPPMNL</sequence>
<dbReference type="Proteomes" id="UP001221757">
    <property type="component" value="Unassembled WGS sequence"/>
</dbReference>
<dbReference type="AlphaFoldDB" id="A0AAD7G843"/>
<gene>
    <name evidence="2" type="ORF">B0H17DRAFT_850223</name>
</gene>